<dbReference type="PIRSF" id="PIRSF001434">
    <property type="entry name" value="CGS"/>
    <property type="match status" value="1"/>
</dbReference>
<keyword evidence="5" id="KW-1133">Transmembrane helix</keyword>
<keyword evidence="2 3" id="KW-0663">Pyridoxal phosphate</keyword>
<dbReference type="GO" id="GO:0019346">
    <property type="term" value="P:transsulfuration"/>
    <property type="evidence" value="ECO:0007669"/>
    <property type="project" value="InterPro"/>
</dbReference>
<evidence type="ECO:0000256" key="1">
    <source>
        <dbReference type="ARBA" id="ARBA00001933"/>
    </source>
</evidence>
<comment type="cofactor">
    <cofactor evidence="1 4">
        <name>pyridoxal 5'-phosphate</name>
        <dbReference type="ChEBI" id="CHEBI:597326"/>
    </cofactor>
</comment>
<dbReference type="OrthoDB" id="3512640at2759"/>
<dbReference type="STRING" id="133381.A0A2T9Y6W9"/>
<comment type="similarity">
    <text evidence="4">Belongs to the trans-sulfuration enzymes family.</text>
</comment>
<evidence type="ECO:0000313" key="7">
    <source>
        <dbReference type="Proteomes" id="UP000245609"/>
    </source>
</evidence>
<dbReference type="GO" id="GO:0005737">
    <property type="term" value="C:cytoplasm"/>
    <property type="evidence" value="ECO:0007669"/>
    <property type="project" value="TreeGrafter"/>
</dbReference>
<dbReference type="Pfam" id="PF01053">
    <property type="entry name" value="Cys_Met_Meta_PP"/>
    <property type="match status" value="1"/>
</dbReference>
<evidence type="ECO:0000256" key="3">
    <source>
        <dbReference type="PIRSR" id="PIRSR001434-2"/>
    </source>
</evidence>
<gene>
    <name evidence="6" type="ORF">BB560_006399</name>
</gene>
<comment type="caution">
    <text evidence="6">The sequence shown here is derived from an EMBL/GenBank/DDBJ whole genome shotgun (WGS) entry which is preliminary data.</text>
</comment>
<proteinExistence type="inferred from homology"/>
<sequence length="395" mass="43713">MPAANADYKSWDISTASIHADKHLSITPEIAPGISLSSTFLYNKQTHRGLNHGKEEYEYSRDATPVLRRTEAVIGSVCNGFATAYSSGLTALFALLVRFRPTRIVMKRGYFGSDNVVNLYKTIAPGVKVLPICAQYEENDFVWLETPLNPTGEIEDIRYYANKAHAAGAMLVVDSTFAPPPLCDPFKLGADVVVHSGTKYFGGHADVLYGVVVSKCPKLAEELHEQRYVFGAVPGNLESWLVLRSMKTLKLRVLQQSKTAQKLVSWLANAARGATLEETDGIPVGDIVGVKHASLQTFSPSFDVCSQHPNGFGPVFSFYFKTPEQALWVARNLKIFHFATSLGGVMSLVDWRHGDDKSQDPRLLRVSVGLEDIEDLKNDIRRSITAYHVYTQTKL</sequence>
<dbReference type="InterPro" id="IPR015422">
    <property type="entry name" value="PyrdxlP-dep_Trfase_small"/>
</dbReference>
<feature type="transmembrane region" description="Helical" evidence="5">
    <location>
        <begin position="72"/>
        <end position="97"/>
    </location>
</feature>
<dbReference type="InterPro" id="IPR000277">
    <property type="entry name" value="Cys/Met-Metab_PyrdxlP-dep_enz"/>
</dbReference>
<accession>A0A2T9Y6W9</accession>
<evidence type="ECO:0000313" key="6">
    <source>
        <dbReference type="EMBL" id="PVU88092.1"/>
    </source>
</evidence>
<keyword evidence="5" id="KW-0472">Membrane</keyword>
<dbReference type="EMBL" id="MBFS01003197">
    <property type="protein sequence ID" value="PVU88092.1"/>
    <property type="molecule type" value="Genomic_DNA"/>
</dbReference>
<dbReference type="SUPFAM" id="SSF53383">
    <property type="entry name" value="PLP-dependent transferases"/>
    <property type="match status" value="1"/>
</dbReference>
<dbReference type="PANTHER" id="PTHR11808:SF35">
    <property type="entry name" value="CYSTATHIONINE GAMMA-SYNTHASE (AFU_ORTHOLOGUE AFUA_7G01590)"/>
    <property type="match status" value="1"/>
</dbReference>
<keyword evidence="7" id="KW-1185">Reference proteome</keyword>
<reference evidence="6 7" key="1">
    <citation type="journal article" date="2018" name="MBio">
        <title>Comparative Genomics Reveals the Core Gene Toolbox for the Fungus-Insect Symbiosis.</title>
        <authorList>
            <person name="Wang Y."/>
            <person name="Stata M."/>
            <person name="Wang W."/>
            <person name="Stajich J.E."/>
            <person name="White M.M."/>
            <person name="Moncalvo J.M."/>
        </authorList>
    </citation>
    <scope>NUCLEOTIDE SEQUENCE [LARGE SCALE GENOMIC DNA]</scope>
    <source>
        <strain evidence="6 7">SC-DP-2</strain>
    </source>
</reference>
<evidence type="ECO:0000256" key="4">
    <source>
        <dbReference type="RuleBase" id="RU362118"/>
    </source>
</evidence>
<dbReference type="InterPro" id="IPR015421">
    <property type="entry name" value="PyrdxlP-dep_Trfase_major"/>
</dbReference>
<keyword evidence="5" id="KW-0812">Transmembrane</keyword>
<name>A0A2T9Y6W9_9FUNG</name>
<evidence type="ECO:0000256" key="5">
    <source>
        <dbReference type="SAM" id="Phobius"/>
    </source>
</evidence>
<evidence type="ECO:0000256" key="2">
    <source>
        <dbReference type="ARBA" id="ARBA00022898"/>
    </source>
</evidence>
<dbReference type="Gene3D" id="3.90.1150.10">
    <property type="entry name" value="Aspartate Aminotransferase, domain 1"/>
    <property type="match status" value="1"/>
</dbReference>
<organism evidence="6 7">
    <name type="scientific">Smittium megazygosporum</name>
    <dbReference type="NCBI Taxonomy" id="133381"/>
    <lineage>
        <taxon>Eukaryota</taxon>
        <taxon>Fungi</taxon>
        <taxon>Fungi incertae sedis</taxon>
        <taxon>Zoopagomycota</taxon>
        <taxon>Kickxellomycotina</taxon>
        <taxon>Harpellomycetes</taxon>
        <taxon>Harpellales</taxon>
        <taxon>Legeriomycetaceae</taxon>
        <taxon>Smittium</taxon>
    </lineage>
</organism>
<dbReference type="Gene3D" id="3.40.640.10">
    <property type="entry name" value="Type I PLP-dependent aspartate aminotransferase-like (Major domain)"/>
    <property type="match status" value="1"/>
</dbReference>
<dbReference type="GO" id="GO:0016846">
    <property type="term" value="F:carbon-sulfur lyase activity"/>
    <property type="evidence" value="ECO:0007669"/>
    <property type="project" value="TreeGrafter"/>
</dbReference>
<dbReference type="PANTHER" id="PTHR11808">
    <property type="entry name" value="TRANS-SULFURATION ENZYME FAMILY MEMBER"/>
    <property type="match status" value="1"/>
</dbReference>
<dbReference type="GO" id="GO:0030170">
    <property type="term" value="F:pyridoxal phosphate binding"/>
    <property type="evidence" value="ECO:0007669"/>
    <property type="project" value="InterPro"/>
</dbReference>
<evidence type="ECO:0008006" key="8">
    <source>
        <dbReference type="Google" id="ProtNLM"/>
    </source>
</evidence>
<feature type="modified residue" description="N6-(pyridoxal phosphate)lysine" evidence="3">
    <location>
        <position position="199"/>
    </location>
</feature>
<dbReference type="Proteomes" id="UP000245609">
    <property type="component" value="Unassembled WGS sequence"/>
</dbReference>
<dbReference type="AlphaFoldDB" id="A0A2T9Y6W9"/>
<protein>
    <recommendedName>
        <fullName evidence="8">Cystathionine gamma-synthase</fullName>
    </recommendedName>
</protein>
<dbReference type="InterPro" id="IPR015424">
    <property type="entry name" value="PyrdxlP-dep_Trfase"/>
</dbReference>